<comment type="caution">
    <text evidence="1">The sequence shown here is derived from an EMBL/GenBank/DDBJ whole genome shotgun (WGS) entry which is preliminary data.</text>
</comment>
<evidence type="ECO:0000313" key="1">
    <source>
        <dbReference type="EMBL" id="HIT59504.1"/>
    </source>
</evidence>
<dbReference type="AlphaFoldDB" id="A0A9D1GUL0"/>
<reference evidence="1" key="1">
    <citation type="submission" date="2020-10" db="EMBL/GenBank/DDBJ databases">
        <authorList>
            <person name="Gilroy R."/>
        </authorList>
    </citation>
    <scope>NUCLEOTIDE SEQUENCE</scope>
    <source>
        <strain evidence="1">CHK33-4379</strain>
    </source>
</reference>
<reference evidence="1" key="2">
    <citation type="journal article" date="2021" name="PeerJ">
        <title>Extensive microbial diversity within the chicken gut microbiome revealed by metagenomics and culture.</title>
        <authorList>
            <person name="Gilroy R."/>
            <person name="Ravi A."/>
            <person name="Getino M."/>
            <person name="Pursley I."/>
            <person name="Horton D.L."/>
            <person name="Alikhan N.F."/>
            <person name="Baker D."/>
            <person name="Gharbi K."/>
            <person name="Hall N."/>
            <person name="Watson M."/>
            <person name="Adriaenssens E.M."/>
            <person name="Foster-Nyarko E."/>
            <person name="Jarju S."/>
            <person name="Secka A."/>
            <person name="Antonio M."/>
            <person name="Oren A."/>
            <person name="Chaudhuri R.R."/>
            <person name="La Ragione R."/>
            <person name="Hildebrand F."/>
            <person name="Pallen M.J."/>
        </authorList>
    </citation>
    <scope>NUCLEOTIDE SEQUENCE</scope>
    <source>
        <strain evidence="1">CHK33-4379</strain>
    </source>
</reference>
<sequence>MDEATFEKIKANVYDIFRTILSVAVKTSKNDPEEIRQAFALKAKQIPLNWSISYEKAKQNDDAVKMKIEQIKLDTIHEIKEAFAQIWEGEK</sequence>
<name>A0A9D1GUL0_9FIRM</name>
<accession>A0A9D1GUL0</accession>
<dbReference type="EMBL" id="DVLL01000023">
    <property type="protein sequence ID" value="HIT59504.1"/>
    <property type="molecule type" value="Genomic_DNA"/>
</dbReference>
<protein>
    <submittedName>
        <fullName evidence="1">Uncharacterized protein</fullName>
    </submittedName>
</protein>
<proteinExistence type="predicted"/>
<dbReference type="Proteomes" id="UP000824136">
    <property type="component" value="Unassembled WGS sequence"/>
</dbReference>
<evidence type="ECO:0000313" key="2">
    <source>
        <dbReference type="Proteomes" id="UP000824136"/>
    </source>
</evidence>
<organism evidence="1 2">
    <name type="scientific">Candidatus Faeciplasma pullistercoris</name>
    <dbReference type="NCBI Taxonomy" id="2840800"/>
    <lineage>
        <taxon>Bacteria</taxon>
        <taxon>Bacillati</taxon>
        <taxon>Bacillota</taxon>
        <taxon>Clostridia</taxon>
        <taxon>Eubacteriales</taxon>
        <taxon>Oscillospiraceae</taxon>
        <taxon>Oscillospiraceae incertae sedis</taxon>
        <taxon>Candidatus Faeciplasma</taxon>
    </lineage>
</organism>
<gene>
    <name evidence="1" type="ORF">IAC39_07340</name>
</gene>